<keyword evidence="9" id="KW-1185">Reference proteome</keyword>
<comment type="function">
    <text evidence="6">Sigma factors are initiation factors that promote the attachment of RNA polymerase to specific initiation sites and are then released.</text>
</comment>
<accession>A0A1H3C2K0</accession>
<evidence type="ECO:0000259" key="7">
    <source>
        <dbReference type="Pfam" id="PF04542"/>
    </source>
</evidence>
<organism evidence="8 9">
    <name type="scientific">Salimicrobium album</name>
    <dbReference type="NCBI Taxonomy" id="50717"/>
    <lineage>
        <taxon>Bacteria</taxon>
        <taxon>Bacillati</taxon>
        <taxon>Bacillota</taxon>
        <taxon>Bacilli</taxon>
        <taxon>Bacillales</taxon>
        <taxon>Bacillaceae</taxon>
        <taxon>Salimicrobium</taxon>
    </lineage>
</organism>
<evidence type="ECO:0000256" key="3">
    <source>
        <dbReference type="ARBA" id="ARBA00023082"/>
    </source>
</evidence>
<evidence type="ECO:0000313" key="9">
    <source>
        <dbReference type="Proteomes" id="UP000198647"/>
    </source>
</evidence>
<dbReference type="InterPro" id="IPR013325">
    <property type="entry name" value="RNA_pol_sigma_r2"/>
</dbReference>
<evidence type="ECO:0000256" key="6">
    <source>
        <dbReference type="HAMAP-Rule" id="MF_02064"/>
    </source>
</evidence>
<dbReference type="RefSeq" id="WP_093105560.1">
    <property type="nucleotide sequence ID" value="NZ_FNOS01000001.1"/>
</dbReference>
<evidence type="ECO:0000256" key="1">
    <source>
        <dbReference type="ARBA" id="ARBA00022490"/>
    </source>
</evidence>
<keyword evidence="3 6" id="KW-0731">Sigma factor</keyword>
<dbReference type="NCBIfam" id="TIGR02895">
    <property type="entry name" value="spore_sigI"/>
    <property type="match status" value="1"/>
</dbReference>
<comment type="similarity">
    <text evidence="6">Belongs to the sigma-70 factor family. SigI subfamily.</text>
</comment>
<comment type="subcellular location">
    <subcellularLocation>
        <location evidence="6">Cytoplasm</location>
    </subcellularLocation>
</comment>
<dbReference type="Gene3D" id="1.10.1740.10">
    <property type="match status" value="1"/>
</dbReference>
<keyword evidence="4 6" id="KW-0238">DNA-binding</keyword>
<dbReference type="EMBL" id="FNOS01000001">
    <property type="protein sequence ID" value="SDX48295.1"/>
    <property type="molecule type" value="Genomic_DNA"/>
</dbReference>
<evidence type="ECO:0000313" key="8">
    <source>
        <dbReference type="EMBL" id="SDX48295.1"/>
    </source>
</evidence>
<name>A0A1H3C2K0_9BACI</name>
<keyword evidence="6" id="KW-0346">Stress response</keyword>
<comment type="subunit">
    <text evidence="6">Interacts with RsgI.</text>
</comment>
<evidence type="ECO:0000256" key="4">
    <source>
        <dbReference type="ARBA" id="ARBA00023125"/>
    </source>
</evidence>
<keyword evidence="1 6" id="KW-0963">Cytoplasm</keyword>
<dbReference type="Pfam" id="PF04542">
    <property type="entry name" value="Sigma70_r2"/>
    <property type="match status" value="1"/>
</dbReference>
<dbReference type="InterPro" id="IPR014244">
    <property type="entry name" value="RNA_pol_sigma-I"/>
</dbReference>
<protein>
    <recommendedName>
        <fullName evidence="6">RNA polymerase sigma factor SigI</fullName>
    </recommendedName>
</protein>
<reference evidence="8 9" key="1">
    <citation type="submission" date="2016-10" db="EMBL/GenBank/DDBJ databases">
        <authorList>
            <person name="Varghese N."/>
            <person name="Submissions S."/>
        </authorList>
    </citation>
    <scope>NUCLEOTIDE SEQUENCE [LARGE SCALE GENOMIC DNA]</scope>
    <source>
        <strain evidence="8 9">DSM 20748</strain>
    </source>
</reference>
<keyword evidence="5 6" id="KW-0804">Transcription</keyword>
<feature type="short sequence motif" description="Polymerase core binding" evidence="6">
    <location>
        <begin position="57"/>
        <end position="70"/>
    </location>
</feature>
<feature type="DNA-binding region" description="H-T-H motif" evidence="6">
    <location>
        <begin position="201"/>
        <end position="220"/>
    </location>
</feature>
<dbReference type="Proteomes" id="UP000198647">
    <property type="component" value="Unassembled WGS sequence"/>
</dbReference>
<evidence type="ECO:0000256" key="5">
    <source>
        <dbReference type="ARBA" id="ARBA00023163"/>
    </source>
</evidence>
<proteinExistence type="inferred from homology"/>
<comment type="activity regulation">
    <text evidence="6">Negatively regulated by the anti-sigma-I factor RsgI.</text>
</comment>
<dbReference type="InterPro" id="IPR007627">
    <property type="entry name" value="RNA_pol_sigma70_r2"/>
</dbReference>
<dbReference type="SUPFAM" id="SSF88946">
    <property type="entry name" value="Sigma2 domain of RNA polymerase sigma factors"/>
    <property type="match status" value="1"/>
</dbReference>
<evidence type="ECO:0000256" key="2">
    <source>
        <dbReference type="ARBA" id="ARBA00023015"/>
    </source>
</evidence>
<feature type="domain" description="RNA polymerase sigma-70 region 2" evidence="7">
    <location>
        <begin position="31"/>
        <end position="101"/>
    </location>
</feature>
<sequence length="245" mass="28480">MSVHLFMNKESALETQVTAAQFGDEEIRHELISKYQPFVAKCVSEVCKKYISPSRDDEFSIGLIAFNDAIDSYVIDKGAAFLSFAKLVIKRRVIDYIRQQTSPIIMTSINNLNDQEEKTESPAEVQISREKFEVETEAWYRRTEIEEFQQQLRHFRLSFKELTEVAPRHRDARESALKVAHIVFHNEELRTKVLSKGRLPIKELSDKVTVSKKTLERNRKYIISLVLILSGDYVYLKDYLKGVDV</sequence>
<comment type="caution">
    <text evidence="8">The sequence shown here is derived from an EMBL/GenBank/DDBJ whole genome shotgun (WGS) entry which is preliminary data.</text>
</comment>
<dbReference type="PIRSF" id="PIRSF038953">
    <property type="entry name" value="SigI"/>
    <property type="match status" value="1"/>
</dbReference>
<keyword evidence="2 6" id="KW-0805">Transcription regulation</keyword>
<dbReference type="HAMAP" id="MF_02064">
    <property type="entry name" value="Sigma70_SigI"/>
    <property type="match status" value="1"/>
</dbReference>
<gene>
    <name evidence="6" type="primary">sigI</name>
    <name evidence="8" type="ORF">SAMN04488081_0666</name>
</gene>